<keyword evidence="2" id="KW-1185">Reference proteome</keyword>
<organism evidence="1 2">
    <name type="scientific">Dibothriocephalus latus</name>
    <name type="common">Fish tapeworm</name>
    <name type="synonym">Diphyllobothrium latum</name>
    <dbReference type="NCBI Taxonomy" id="60516"/>
    <lineage>
        <taxon>Eukaryota</taxon>
        <taxon>Metazoa</taxon>
        <taxon>Spiralia</taxon>
        <taxon>Lophotrochozoa</taxon>
        <taxon>Platyhelminthes</taxon>
        <taxon>Cestoda</taxon>
        <taxon>Eucestoda</taxon>
        <taxon>Diphyllobothriidea</taxon>
        <taxon>Diphyllobothriidae</taxon>
        <taxon>Dibothriocephalus</taxon>
    </lineage>
</organism>
<evidence type="ECO:0000313" key="2">
    <source>
        <dbReference type="Proteomes" id="UP000281553"/>
    </source>
</evidence>
<gene>
    <name evidence="1" type="ORF">DILT_LOCUS17890</name>
</gene>
<dbReference type="AlphaFoldDB" id="A0A3P7NAH2"/>
<protein>
    <submittedName>
        <fullName evidence="1">Uncharacterized protein</fullName>
    </submittedName>
</protein>
<reference evidence="1 2" key="1">
    <citation type="submission" date="2018-11" db="EMBL/GenBank/DDBJ databases">
        <authorList>
            <consortium name="Pathogen Informatics"/>
        </authorList>
    </citation>
    <scope>NUCLEOTIDE SEQUENCE [LARGE SCALE GENOMIC DNA]</scope>
</reference>
<dbReference type="Proteomes" id="UP000281553">
    <property type="component" value="Unassembled WGS sequence"/>
</dbReference>
<proteinExistence type="predicted"/>
<accession>A0A3P7NAH2</accession>
<evidence type="ECO:0000313" key="1">
    <source>
        <dbReference type="EMBL" id="VDN39465.1"/>
    </source>
</evidence>
<sequence length="105" mass="11352">MSLAVFSLLSFFCLIIIRLEDLYRIETFNHPLPTTAPTELFGIITAQETWVTILISGITLSVDTLAGVSFLVGSLAFCLISERASNAKHLQFVSGARLGACTSLS</sequence>
<dbReference type="EMBL" id="UYRU01095567">
    <property type="protein sequence ID" value="VDN39465.1"/>
    <property type="molecule type" value="Genomic_DNA"/>
</dbReference>
<name>A0A3P7NAH2_DIBLA</name>